<comment type="caution">
    <text evidence="1">The sequence shown here is derived from an EMBL/GenBank/DDBJ whole genome shotgun (WGS) entry which is preliminary data.</text>
</comment>
<gene>
    <name evidence="1" type="ORF">SDC9_185613</name>
</gene>
<name>A0A645HIR9_9ZZZZ</name>
<sequence>MSVCMYTYLMPRKIRTYKQVWILPDRFSYEEKC</sequence>
<protein>
    <submittedName>
        <fullName evidence="1">Uncharacterized protein</fullName>
    </submittedName>
</protein>
<proteinExistence type="predicted"/>
<organism evidence="1">
    <name type="scientific">bioreactor metagenome</name>
    <dbReference type="NCBI Taxonomy" id="1076179"/>
    <lineage>
        <taxon>unclassified sequences</taxon>
        <taxon>metagenomes</taxon>
        <taxon>ecological metagenomes</taxon>
    </lineage>
</organism>
<evidence type="ECO:0000313" key="1">
    <source>
        <dbReference type="EMBL" id="MPN38089.1"/>
    </source>
</evidence>
<dbReference type="AlphaFoldDB" id="A0A645HIR9"/>
<reference evidence="1" key="1">
    <citation type="submission" date="2019-08" db="EMBL/GenBank/DDBJ databases">
        <authorList>
            <person name="Kucharzyk K."/>
            <person name="Murdoch R.W."/>
            <person name="Higgins S."/>
            <person name="Loffler F."/>
        </authorList>
    </citation>
    <scope>NUCLEOTIDE SEQUENCE</scope>
</reference>
<dbReference type="EMBL" id="VSSQ01093105">
    <property type="protein sequence ID" value="MPN38089.1"/>
    <property type="molecule type" value="Genomic_DNA"/>
</dbReference>
<accession>A0A645HIR9</accession>